<sequence>MTARRVRVGVLGFFHESNTFAPGAIRLEDVEPRTLSGERILDEHADADTAVSGLLAGAARHGWETVPLTYIEFVPSAPLDAGATAEVIARLRRAVTEHGPFDALLVALHGAAVSLAEPDLDGAVLDALREAAGADTLIAGVLDLHANVSPRMAAAADVLVGYRTNPHVDAKDRGQEAADIVARALTEGIRPRCELVMVPAVMGILAQATAAEPWAGFARAADDTRQFPGVLSVSLFQGFPWADVPEMGMSVLVVAPIGDHSARGSAERLADVMWAGRNGFRSDPAAPAAALADAPAGTTTLLLDVGDNIGAGGTGASTHVLGHAIAAGRRSVVGIVCDRDAAALVHEVGVGAAIELAVGEPALTVRGTVTAVSDGHYEDPGPTHVGHRYFDAGPSAALTLEGGQTLVLCSRAILPSSAQQLLSLGVDPRAHEIVIAKGVHSPVAGYRPYVDRIDYADTPGATANDFSALDYRRRRRPLFPLETEHDRAGSPRPATDNERSLRP</sequence>
<evidence type="ECO:0000313" key="4">
    <source>
        <dbReference type="EMBL" id="QEW04283.1"/>
    </source>
</evidence>
<dbReference type="AlphaFoldDB" id="A0A5J6L6Y2"/>
<dbReference type="KEGG" id="mlz:F6J85_15080"/>
<accession>A0A5J6L6Y2</accession>
<evidence type="ECO:0000259" key="2">
    <source>
        <dbReference type="Pfam" id="PF07171"/>
    </source>
</evidence>
<feature type="region of interest" description="Disordered" evidence="1">
    <location>
        <begin position="477"/>
        <end position="503"/>
    </location>
</feature>
<feature type="compositionally biased region" description="Basic and acidic residues" evidence="1">
    <location>
        <begin position="482"/>
        <end position="503"/>
    </location>
</feature>
<name>A0A5J6L6Y2_9MICO</name>
<dbReference type="InterPro" id="IPR015995">
    <property type="entry name" value="MlrC_N"/>
</dbReference>
<reference evidence="5" key="1">
    <citation type="submission" date="2019-09" db="EMBL/GenBank/DDBJ databases">
        <title>Mumia zhuanghuii sp. nov. isolated from the intestinal contents of plateau pika (Ochotona curzoniae) in the Qinghai-Tibet plateau of China.</title>
        <authorList>
            <person name="Tian Z."/>
        </authorList>
    </citation>
    <scope>NUCLEOTIDE SEQUENCE [LARGE SCALE GENOMIC DNA]</scope>
    <source>
        <strain evidence="5">L-031</strain>
    </source>
</reference>
<evidence type="ECO:0000313" key="5">
    <source>
        <dbReference type="Proteomes" id="UP000325516"/>
    </source>
</evidence>
<keyword evidence="5" id="KW-1185">Reference proteome</keyword>
<dbReference type="InterPro" id="IPR010799">
    <property type="entry name" value="MlrC_C"/>
</dbReference>
<dbReference type="Pfam" id="PF07364">
    <property type="entry name" value="DUF1485"/>
    <property type="match status" value="1"/>
</dbReference>
<dbReference type="Proteomes" id="UP000325516">
    <property type="component" value="Chromosome"/>
</dbReference>
<dbReference type="EMBL" id="CP044232">
    <property type="protein sequence ID" value="QEW04283.1"/>
    <property type="molecule type" value="Genomic_DNA"/>
</dbReference>
<organism evidence="4 5">
    <name type="scientific">Microbacterium lushaniae</name>
    <dbReference type="NCBI Taxonomy" id="2614639"/>
    <lineage>
        <taxon>Bacteria</taxon>
        <taxon>Bacillati</taxon>
        <taxon>Actinomycetota</taxon>
        <taxon>Actinomycetes</taxon>
        <taxon>Micrococcales</taxon>
        <taxon>Microbacteriaceae</taxon>
        <taxon>Microbacterium</taxon>
    </lineage>
</organism>
<dbReference type="Pfam" id="PF07171">
    <property type="entry name" value="MlrC_C"/>
    <property type="match status" value="1"/>
</dbReference>
<feature type="domain" description="Microcystin LR degradation protein MlrC C-terminal" evidence="2">
    <location>
        <begin position="302"/>
        <end position="473"/>
    </location>
</feature>
<feature type="domain" description="Microcystin LR degradation protein MlrC N-terminal" evidence="3">
    <location>
        <begin position="7"/>
        <end position="294"/>
    </location>
</feature>
<protein>
    <submittedName>
        <fullName evidence="4">M81 family metallopeptidase</fullName>
    </submittedName>
</protein>
<evidence type="ECO:0000259" key="3">
    <source>
        <dbReference type="Pfam" id="PF07364"/>
    </source>
</evidence>
<dbReference type="RefSeq" id="WP_150926277.1">
    <property type="nucleotide sequence ID" value="NZ_CP044232.1"/>
</dbReference>
<evidence type="ECO:0000256" key="1">
    <source>
        <dbReference type="SAM" id="MobiDB-lite"/>
    </source>
</evidence>
<proteinExistence type="predicted"/>
<gene>
    <name evidence="4" type="ORF">F6J85_15080</name>
</gene>